<evidence type="ECO:0000256" key="3">
    <source>
        <dbReference type="ARBA" id="ARBA00023006"/>
    </source>
</evidence>
<feature type="compositionally biased region" description="Polar residues" evidence="5">
    <location>
        <begin position="811"/>
        <end position="831"/>
    </location>
</feature>
<dbReference type="GO" id="GO:0000407">
    <property type="term" value="C:phagophore assembly site"/>
    <property type="evidence" value="ECO:0007669"/>
    <property type="project" value="TreeGrafter"/>
</dbReference>
<feature type="compositionally biased region" description="Low complexity" evidence="5">
    <location>
        <begin position="92"/>
        <end position="105"/>
    </location>
</feature>
<dbReference type="GO" id="GO:0005829">
    <property type="term" value="C:cytosol"/>
    <property type="evidence" value="ECO:0007669"/>
    <property type="project" value="TreeGrafter"/>
</dbReference>
<feature type="region of interest" description="Disordered" evidence="5">
    <location>
        <begin position="1"/>
        <end position="149"/>
    </location>
</feature>
<comment type="similarity">
    <text evidence="1 4">Belongs to the ATG13 family. Fungi subfamily.</text>
</comment>
<comment type="caution">
    <text evidence="7">The sequence shown here is derived from an EMBL/GenBank/DDBJ whole genome shotgun (WGS) entry which is preliminary data.</text>
</comment>
<gene>
    <name evidence="7" type="primary">ATG13</name>
    <name evidence="7" type="ORF">TWF694_010586</name>
</gene>
<evidence type="ECO:0000313" key="8">
    <source>
        <dbReference type="Proteomes" id="UP001365542"/>
    </source>
</evidence>
<feature type="compositionally biased region" description="Low complexity" evidence="5">
    <location>
        <begin position="34"/>
        <end position="48"/>
    </location>
</feature>
<feature type="compositionally biased region" description="Low complexity" evidence="5">
    <location>
        <begin position="479"/>
        <end position="491"/>
    </location>
</feature>
<feature type="compositionally biased region" description="Polar residues" evidence="5">
    <location>
        <begin position="541"/>
        <end position="552"/>
    </location>
</feature>
<evidence type="ECO:0000313" key="7">
    <source>
        <dbReference type="EMBL" id="KAK6539039.1"/>
    </source>
</evidence>
<dbReference type="InterPro" id="IPR040182">
    <property type="entry name" value="ATG13"/>
</dbReference>
<keyword evidence="3 4" id="KW-0072">Autophagy</keyword>
<evidence type="ECO:0000259" key="6">
    <source>
        <dbReference type="Pfam" id="PF10033"/>
    </source>
</evidence>
<dbReference type="AlphaFoldDB" id="A0AAV9XD17"/>
<feature type="domain" description="Autophagy-related protein 13 N-terminal" evidence="6">
    <location>
        <begin position="159"/>
        <end position="391"/>
    </location>
</feature>
<sequence>MKKNAFSEPVNPPTNPQQRREVAEVISTRQLQHPTETTSPTSPNRTSSIQSAMESDIRQPRLHQHRLSLGHIPQEDASGAYNRGPTQQTSHSRSSSGNVYSASGSPVSYGGNQTRGTAQRENTSGGGGSDSNSSSGGGGQGAEQKAMESERGRLNQLMTNFFLKLALVVVRSRMDVPPVFARGTATRKVNKWFNVELEETDIFREDLRLWKYSDASDNRPPPLIIETYIDAEELTPNQTLVILDDNEKRHNVETTLLAFRNWRRGNPLNSKKEVVLERWKVDLSLPTGEQSPELAVVYKKSIVLFRSLYSYARLLPAWKLQRKLAKGQKSNLRICCRIINGETTQIPQPDPLEIALIPRETNVTNTFQFGPVESPAGTFTVKVDYRRQCDFRVDDSEALLSSHFANLDEHYFKPSLHQRTGSQPVAMLPREPGSLPSHNLIISQRGDPSMAYGSLTSFHHAGVTSQSPISALRNLHISGGSSAGSPSEAASIPVRSAHGSKASLRSESGVQRRPSVSFMSPFKAPSVSASPTPAEQYGHSPRTSLTRIQQSGVAVPARQRPTTGTMSPSSLKSSIPAEGPTSNPAGDRPMSVGRYSSSFGNRRPRHSSGASKTEDDNNSSGRGSLASSAAPGSGFVENSVGLNSGLSEEDKSITDFMNMLDSKRDLKIFDSFSETSGRRAVAALGKYQKMKDSNAALHDSMSSSLLLPNPPTSNPSSVGRTQPGGPPALSGASISTSSSPGKAVSPHTPAIPSRLVQNETIVHDQTNEPGSLDEIVSQISPPAYAFRRREQTEADASAAMAITSITATTSPMNIPSSPRFQIRRSNSVSQEPTEEDTSSRYQNLRRVMGPEERHPASLGSMDRPPPFLLVEDSLTTHTPGLTTGESSVQRQTTAATSLSDESNNDSRGGSRTTSADRLPTSSFNNRRPYRSPGVRPPITGTPGETRAIFPLDDELLFDFSDINRRSSDRSRGNSSGGDSRGGGRGN</sequence>
<feature type="compositionally biased region" description="Gly residues" evidence="5">
    <location>
        <begin position="974"/>
        <end position="986"/>
    </location>
</feature>
<feature type="compositionally biased region" description="Polar residues" evidence="5">
    <location>
        <begin position="873"/>
        <end position="925"/>
    </location>
</feature>
<dbReference type="Gene3D" id="3.30.900.10">
    <property type="entry name" value="HORMA domain"/>
    <property type="match status" value="1"/>
</dbReference>
<feature type="compositionally biased region" description="Basic and acidic residues" evidence="5">
    <location>
        <begin position="961"/>
        <end position="971"/>
    </location>
</feature>
<dbReference type="PANTHER" id="PTHR13430:SF4">
    <property type="entry name" value="AUTOPHAGY-RELATED PROTEIN 13"/>
    <property type="match status" value="1"/>
</dbReference>
<dbReference type="GO" id="GO:0034497">
    <property type="term" value="P:protein localization to phagophore assembly site"/>
    <property type="evidence" value="ECO:0007669"/>
    <property type="project" value="TreeGrafter"/>
</dbReference>
<accession>A0AAV9XD17</accession>
<dbReference type="InterPro" id="IPR018731">
    <property type="entry name" value="Atg13_N"/>
</dbReference>
<feature type="compositionally biased region" description="Polar residues" evidence="5">
    <location>
        <begin position="110"/>
        <end position="123"/>
    </location>
</feature>
<dbReference type="Proteomes" id="UP001365542">
    <property type="component" value="Unassembled WGS sequence"/>
</dbReference>
<proteinExistence type="inferred from homology"/>
<feature type="region of interest" description="Disordered" evidence="5">
    <location>
        <begin position="809"/>
        <end position="986"/>
    </location>
</feature>
<protein>
    <recommendedName>
        <fullName evidence="2 4">Autophagy-related protein 13</fullName>
    </recommendedName>
</protein>
<feature type="compositionally biased region" description="Low complexity" evidence="5">
    <location>
        <begin position="730"/>
        <end position="739"/>
    </location>
</feature>
<dbReference type="GO" id="GO:0000423">
    <property type="term" value="P:mitophagy"/>
    <property type="evidence" value="ECO:0007669"/>
    <property type="project" value="TreeGrafter"/>
</dbReference>
<organism evidence="7 8">
    <name type="scientific">Orbilia ellipsospora</name>
    <dbReference type="NCBI Taxonomy" id="2528407"/>
    <lineage>
        <taxon>Eukaryota</taxon>
        <taxon>Fungi</taxon>
        <taxon>Dikarya</taxon>
        <taxon>Ascomycota</taxon>
        <taxon>Pezizomycotina</taxon>
        <taxon>Orbiliomycetes</taxon>
        <taxon>Orbiliales</taxon>
        <taxon>Orbiliaceae</taxon>
        <taxon>Orbilia</taxon>
    </lineage>
</organism>
<dbReference type="EMBL" id="JAVHJO010000007">
    <property type="protein sequence ID" value="KAK6539039.1"/>
    <property type="molecule type" value="Genomic_DNA"/>
</dbReference>
<feature type="compositionally biased region" description="Gly residues" evidence="5">
    <location>
        <begin position="124"/>
        <end position="141"/>
    </location>
</feature>
<name>A0AAV9XD17_9PEZI</name>
<feature type="compositionally biased region" description="Low complexity" evidence="5">
    <location>
        <begin position="619"/>
        <end position="634"/>
    </location>
</feature>
<feature type="region of interest" description="Disordered" evidence="5">
    <location>
        <begin position="479"/>
        <end position="646"/>
    </location>
</feature>
<dbReference type="InterPro" id="IPR036570">
    <property type="entry name" value="HORMA_dom_sf"/>
</dbReference>
<evidence type="ECO:0000256" key="1">
    <source>
        <dbReference type="ARBA" id="ARBA00005246"/>
    </source>
</evidence>
<keyword evidence="8" id="KW-1185">Reference proteome</keyword>
<dbReference type="GO" id="GO:0034727">
    <property type="term" value="P:piecemeal microautophagy of the nucleus"/>
    <property type="evidence" value="ECO:0007669"/>
    <property type="project" value="TreeGrafter"/>
</dbReference>
<dbReference type="PANTHER" id="PTHR13430">
    <property type="match status" value="1"/>
</dbReference>
<feature type="region of interest" description="Disordered" evidence="5">
    <location>
        <begin position="695"/>
        <end position="754"/>
    </location>
</feature>
<feature type="compositionally biased region" description="Polar residues" evidence="5">
    <location>
        <begin position="560"/>
        <end position="573"/>
    </location>
</feature>
<evidence type="ECO:0000256" key="2">
    <source>
        <dbReference type="ARBA" id="ARBA00013801"/>
    </source>
</evidence>
<dbReference type="Gene3D" id="6.10.140.1900">
    <property type="match status" value="1"/>
</dbReference>
<evidence type="ECO:0000256" key="5">
    <source>
        <dbReference type="SAM" id="MobiDB-lite"/>
    </source>
</evidence>
<evidence type="ECO:0000256" key="4">
    <source>
        <dbReference type="RuleBase" id="RU361214"/>
    </source>
</evidence>
<dbReference type="GO" id="GO:1990316">
    <property type="term" value="C:Atg1/ULK1 kinase complex"/>
    <property type="evidence" value="ECO:0007669"/>
    <property type="project" value="InterPro"/>
</dbReference>
<reference evidence="7 8" key="1">
    <citation type="submission" date="2019-10" db="EMBL/GenBank/DDBJ databases">
        <authorList>
            <person name="Palmer J.M."/>
        </authorList>
    </citation>
    <scope>NUCLEOTIDE SEQUENCE [LARGE SCALE GENOMIC DNA]</scope>
    <source>
        <strain evidence="7 8">TWF694</strain>
    </source>
</reference>
<dbReference type="Pfam" id="PF10033">
    <property type="entry name" value="ATG13"/>
    <property type="match status" value="1"/>
</dbReference>